<dbReference type="CDD" id="cd03319">
    <property type="entry name" value="L-Ala-DL-Glu_epimerase"/>
    <property type="match status" value="1"/>
</dbReference>
<dbReference type="SFLD" id="SFLDG00180">
    <property type="entry name" value="muconate_cycloisomerase"/>
    <property type="match status" value="1"/>
</dbReference>
<evidence type="ECO:0000256" key="3">
    <source>
        <dbReference type="ARBA" id="ARBA00022842"/>
    </source>
</evidence>
<dbReference type="PROSITE" id="PS00909">
    <property type="entry name" value="MR_MLE_2"/>
    <property type="match status" value="1"/>
</dbReference>
<dbReference type="InterPro" id="IPR013341">
    <property type="entry name" value="Mandelate_racemase_N_dom"/>
</dbReference>
<dbReference type="PANTHER" id="PTHR48073:SF2">
    <property type="entry name" value="O-SUCCINYLBENZOATE SYNTHASE"/>
    <property type="match status" value="1"/>
</dbReference>
<comment type="caution">
    <text evidence="7">The sequence shown here is derived from an EMBL/GenBank/DDBJ whole genome shotgun (WGS) entry which is preliminary data.</text>
</comment>
<dbReference type="EMBL" id="BSYI01000013">
    <property type="protein sequence ID" value="GMG82817.1"/>
    <property type="molecule type" value="Genomic_DNA"/>
</dbReference>
<dbReference type="SMART" id="SM00922">
    <property type="entry name" value="MR_MLE"/>
    <property type="match status" value="1"/>
</dbReference>
<proteinExistence type="inferred from homology"/>
<evidence type="ECO:0000313" key="7">
    <source>
        <dbReference type="EMBL" id="GMG82817.1"/>
    </source>
</evidence>
<evidence type="ECO:0000256" key="5">
    <source>
        <dbReference type="RuleBase" id="RU366006"/>
    </source>
</evidence>
<dbReference type="InterPro" id="IPR036849">
    <property type="entry name" value="Enolase-like_C_sf"/>
</dbReference>
<organism evidence="7 8">
    <name type="scientific">Paralimibaculum aggregatum</name>
    <dbReference type="NCBI Taxonomy" id="3036245"/>
    <lineage>
        <taxon>Bacteria</taxon>
        <taxon>Pseudomonadati</taxon>
        <taxon>Pseudomonadota</taxon>
        <taxon>Alphaproteobacteria</taxon>
        <taxon>Rhodobacterales</taxon>
        <taxon>Paracoccaceae</taxon>
        <taxon>Paralimibaculum</taxon>
    </lineage>
</organism>
<comment type="similarity">
    <text evidence="1 5">Belongs to the mandelate racemase/muconate lactonizing enzyme family.</text>
</comment>
<feature type="domain" description="Mandelate racemase/muconate lactonizing enzyme C-terminal" evidence="6">
    <location>
        <begin position="130"/>
        <end position="222"/>
    </location>
</feature>
<dbReference type="NCBIfam" id="NF042940">
    <property type="entry name" value="racemase_DgcA"/>
    <property type="match status" value="1"/>
</dbReference>
<dbReference type="Gene3D" id="3.20.20.120">
    <property type="entry name" value="Enolase-like C-terminal domain"/>
    <property type="match status" value="1"/>
</dbReference>
<dbReference type="SFLD" id="SFLDF00010">
    <property type="entry name" value="dipeptide_epimerase"/>
    <property type="match status" value="1"/>
</dbReference>
<reference evidence="7 8" key="1">
    <citation type="submission" date="2023-04" db="EMBL/GenBank/DDBJ databases">
        <title>Marinoamorphus aggregata gen. nov., sp. Nov., isolate from tissue of brittle star Ophioplocus japonicus.</title>
        <authorList>
            <person name="Kawano K."/>
            <person name="Sawayama S."/>
            <person name="Nakagawa S."/>
        </authorList>
    </citation>
    <scope>NUCLEOTIDE SEQUENCE [LARGE SCALE GENOMIC DNA]</scope>
    <source>
        <strain evidence="7 8">NKW23</strain>
    </source>
</reference>
<dbReference type="InterPro" id="IPR013342">
    <property type="entry name" value="Mandelate_racemase_C"/>
</dbReference>
<dbReference type="Pfam" id="PF13378">
    <property type="entry name" value="MR_MLE_C"/>
    <property type="match status" value="1"/>
</dbReference>
<dbReference type="InterPro" id="IPR018110">
    <property type="entry name" value="Mandel_Rmase/mucon_lact_enz_CS"/>
</dbReference>
<dbReference type="Pfam" id="PF02746">
    <property type="entry name" value="MR_MLE_N"/>
    <property type="match status" value="1"/>
</dbReference>
<dbReference type="InterPro" id="IPR034603">
    <property type="entry name" value="Dipeptide_epimerase"/>
</dbReference>
<keyword evidence="8" id="KW-1185">Reference proteome</keyword>
<sequence>MSRRLTVRAEDWPLREPFVISRMRQDEAAVLAVEIAEGTALGRGEADRSEEGGDRPLLAAEIERVRGEIEAGAGRARLAELLPPGPARSALDCALWDLEAKLSGRPAAEAAGVAPMQPVTTVFTIGLGTPEAMGAAARANAARPVLKLKLGRPEGDLERVRAVREGAPAARISVDANTGWTREQLVALLGPLRELGVELVEQPFPVGREAAMEGIERLIPVAADESCTDRASMARLAGRFDYVNIKLDKAGGLTEALALADAAEAAGMGIMVGCNLGTSLAMAPGMLLAQRAAFVDLDGPLLLARDREPGLGYEGSVIRPPEPALWG</sequence>
<comment type="cofactor">
    <cofactor evidence="5">
        <name>Mg(2+)</name>
        <dbReference type="ChEBI" id="CHEBI:18420"/>
    </cofactor>
    <text evidence="5">Binds 1 Mg(2+) ion per subunit.</text>
</comment>
<dbReference type="SUPFAM" id="SSF54826">
    <property type="entry name" value="Enolase N-terminal domain-like"/>
    <property type="match status" value="1"/>
</dbReference>
<evidence type="ECO:0000256" key="1">
    <source>
        <dbReference type="ARBA" id="ARBA00008031"/>
    </source>
</evidence>
<dbReference type="InterPro" id="IPR029065">
    <property type="entry name" value="Enolase_C-like"/>
</dbReference>
<dbReference type="Gene3D" id="3.30.390.10">
    <property type="entry name" value="Enolase-like, N-terminal domain"/>
    <property type="match status" value="1"/>
</dbReference>
<evidence type="ECO:0000313" key="8">
    <source>
        <dbReference type="Proteomes" id="UP001239909"/>
    </source>
</evidence>
<dbReference type="EC" id="5.1.1.-" evidence="5"/>
<keyword evidence="3 5" id="KW-0460">Magnesium</keyword>
<dbReference type="RefSeq" id="WP_285671607.1">
    <property type="nucleotide sequence ID" value="NZ_BSYI01000013.1"/>
</dbReference>
<keyword evidence="4 5" id="KW-0413">Isomerase</keyword>
<evidence type="ECO:0000259" key="6">
    <source>
        <dbReference type="SMART" id="SM00922"/>
    </source>
</evidence>
<evidence type="ECO:0000256" key="4">
    <source>
        <dbReference type="ARBA" id="ARBA00023235"/>
    </source>
</evidence>
<dbReference type="SFLD" id="SFLDS00001">
    <property type="entry name" value="Enolase"/>
    <property type="match status" value="1"/>
</dbReference>
<dbReference type="PANTHER" id="PTHR48073">
    <property type="entry name" value="O-SUCCINYLBENZOATE SYNTHASE-RELATED"/>
    <property type="match status" value="1"/>
</dbReference>
<keyword evidence="2 5" id="KW-0479">Metal-binding</keyword>
<dbReference type="SUPFAM" id="SSF51604">
    <property type="entry name" value="Enolase C-terminal domain-like"/>
    <property type="match status" value="1"/>
</dbReference>
<dbReference type="InterPro" id="IPR029017">
    <property type="entry name" value="Enolase-like_N"/>
</dbReference>
<gene>
    <name evidence="7" type="ORF">LNKW23_20300</name>
</gene>
<name>A0ABQ6LHQ1_9RHOB</name>
<accession>A0ABQ6LHQ1</accession>
<dbReference type="Proteomes" id="UP001239909">
    <property type="component" value="Unassembled WGS sequence"/>
</dbReference>
<evidence type="ECO:0000256" key="2">
    <source>
        <dbReference type="ARBA" id="ARBA00022723"/>
    </source>
</evidence>
<protein>
    <recommendedName>
        <fullName evidence="5">Dipeptide epimerase</fullName>
        <ecNumber evidence="5">5.1.1.-</ecNumber>
    </recommendedName>
</protein>